<gene>
    <name evidence="12" type="ORF">ACJMK2_015287</name>
</gene>
<evidence type="ECO:0000256" key="9">
    <source>
        <dbReference type="PIRSR" id="PIRSR600175-2"/>
    </source>
</evidence>
<dbReference type="PROSITE" id="PS00610">
    <property type="entry name" value="NA_NEUROTRAN_SYMP_1"/>
    <property type="match status" value="1"/>
</dbReference>
<feature type="transmembrane region" description="Helical" evidence="11">
    <location>
        <begin position="47"/>
        <end position="68"/>
    </location>
</feature>
<keyword evidence="5 11" id="KW-1133">Transmembrane helix</keyword>
<keyword evidence="6 11" id="KW-0472">Membrane</keyword>
<feature type="transmembrane region" description="Helical" evidence="11">
    <location>
        <begin position="218"/>
        <end position="238"/>
    </location>
</feature>
<evidence type="ECO:0000256" key="5">
    <source>
        <dbReference type="ARBA" id="ARBA00022989"/>
    </source>
</evidence>
<feature type="binding site" evidence="8">
    <location>
        <position position="277"/>
    </location>
    <ligand>
        <name>Na(+)</name>
        <dbReference type="ChEBI" id="CHEBI:29101"/>
        <label>1</label>
    </ligand>
</feature>
<name>A0ABD3V4G2_SINWO</name>
<sequence>MTGEGTARANWGSQIEFILTLIGFAVGLGNVWRFPYLCFRNGGGAFLVPYFLSLFVMGIPLFYMELSFGQFASLGPIKIWIINPAFKGLGIAMVIVSCFIAFYYNVIIAVCIHYFFASMASEVPWSKCNQEWVSCNCRDSTMNNSDPDPWNQTWGKCVNFTFNMNKTTNPSEEYFLNRVLRQSTRLSEAGNINWELALCLLLTWLVVFLVLTKGIESLGKIVYVTSIFPYVLLTALLIRGCTLEGYYDGIKFYLQANMSKLAEADVWSDAAVQIFYSLSVCSGGLIAMASYNNFRNNCLRDAFLVPIINCATSFYAGFVIFSSLGYMAHQKGVGVADVAAGGPGLAFIAYPEALRQMPVAPLWSILFFLMMLMLGFSSSFSIVETVLTGIIDEVSFLGKSKWGCVAFRAAACTFGFLMGLPMTLQSGFHLLDVVDNYVGGFPLLFVGLVETIVIIFIYGFFNFKNDIEMMIGSKLVTKISFWYFGILWCFVTPVCLLAVIVFKVLQYEPYYVTNGAVFDKWADAIGWLIVAAALLPIPAWFFGYYFVMGGYKLCVEVNSTQPKWGPSLEENKDGYRYPKDDHQVPNGFKDFPVSGGVGHSNVGYLPSGDENHTPMDDISTEYVTMEEKKP</sequence>
<keyword evidence="7" id="KW-0325">Glycoprotein</keyword>
<comment type="caution">
    <text evidence="12">The sequence shown here is derived from an EMBL/GenBank/DDBJ whole genome shotgun (WGS) entry which is preliminary data.</text>
</comment>
<reference evidence="12 13" key="1">
    <citation type="submission" date="2024-11" db="EMBL/GenBank/DDBJ databases">
        <title>Chromosome-level genome assembly of the freshwater bivalve Anodonta woodiana.</title>
        <authorList>
            <person name="Chen X."/>
        </authorList>
    </citation>
    <scope>NUCLEOTIDE SEQUENCE [LARGE SCALE GENOMIC DNA]</scope>
    <source>
        <strain evidence="12">MN2024</strain>
        <tissue evidence="12">Gills</tissue>
    </source>
</reference>
<keyword evidence="9" id="KW-1015">Disulfide bond</keyword>
<feature type="transmembrane region" description="Helical" evidence="11">
    <location>
        <begin position="192"/>
        <end position="211"/>
    </location>
</feature>
<evidence type="ECO:0000313" key="13">
    <source>
        <dbReference type="Proteomes" id="UP001634394"/>
    </source>
</evidence>
<comment type="similarity">
    <text evidence="2 10">Belongs to the sodium:neurotransmitter symporter (SNF) (TC 2.A.22) family.</text>
</comment>
<dbReference type="SUPFAM" id="SSF161070">
    <property type="entry name" value="SNF-like"/>
    <property type="match status" value="1"/>
</dbReference>
<feature type="transmembrane region" description="Helical" evidence="11">
    <location>
        <begin position="440"/>
        <end position="461"/>
    </location>
</feature>
<dbReference type="PANTHER" id="PTHR11616">
    <property type="entry name" value="SODIUM/CHLORIDE DEPENDENT TRANSPORTER"/>
    <property type="match status" value="1"/>
</dbReference>
<keyword evidence="8" id="KW-0479">Metal-binding</keyword>
<keyword evidence="10" id="KW-0769">Symport</keyword>
<feature type="transmembrane region" description="Helical" evidence="11">
    <location>
        <begin position="481"/>
        <end position="505"/>
    </location>
</feature>
<dbReference type="PANTHER" id="PTHR11616:SF321">
    <property type="entry name" value="SODIUM-DEPENDENT NUTRIENT AMINO ACID TRANSPORTER 1-RELATED"/>
    <property type="match status" value="1"/>
</dbReference>
<feature type="binding site" evidence="8">
    <location>
        <position position="26"/>
    </location>
    <ligand>
        <name>Na(+)</name>
        <dbReference type="ChEBI" id="CHEBI:29101"/>
        <label>1</label>
    </ligand>
</feature>
<dbReference type="PRINTS" id="PR00176">
    <property type="entry name" value="NANEUSMPORT"/>
</dbReference>
<feature type="binding site" evidence="8">
    <location>
        <position position="374"/>
    </location>
    <ligand>
        <name>Na(+)</name>
        <dbReference type="ChEBI" id="CHEBI:29101"/>
        <label>1</label>
    </ligand>
</feature>
<keyword evidence="8" id="KW-0915">Sodium</keyword>
<evidence type="ECO:0000256" key="2">
    <source>
        <dbReference type="ARBA" id="ARBA00006459"/>
    </source>
</evidence>
<dbReference type="Pfam" id="PF00209">
    <property type="entry name" value="SNF"/>
    <property type="match status" value="1"/>
</dbReference>
<evidence type="ECO:0000256" key="4">
    <source>
        <dbReference type="ARBA" id="ARBA00022692"/>
    </source>
</evidence>
<dbReference type="NCBIfam" id="NF037979">
    <property type="entry name" value="Na_transp"/>
    <property type="match status" value="1"/>
</dbReference>
<feature type="transmembrane region" description="Helical" evidence="11">
    <location>
        <begin position="402"/>
        <end position="420"/>
    </location>
</feature>
<feature type="disulfide bond" evidence="9">
    <location>
        <begin position="128"/>
        <end position="137"/>
    </location>
</feature>
<dbReference type="InterPro" id="IPR000175">
    <property type="entry name" value="Na/ntran_symport"/>
</dbReference>
<evidence type="ECO:0000256" key="1">
    <source>
        <dbReference type="ARBA" id="ARBA00004141"/>
    </source>
</evidence>
<proteinExistence type="inferred from homology"/>
<feature type="transmembrane region" description="Helical" evidence="11">
    <location>
        <begin position="303"/>
        <end position="328"/>
    </location>
</feature>
<feature type="transmembrane region" description="Helical" evidence="11">
    <location>
        <begin position="17"/>
        <end position="35"/>
    </location>
</feature>
<feature type="binding site" evidence="8">
    <location>
        <position position="25"/>
    </location>
    <ligand>
        <name>Na(+)</name>
        <dbReference type="ChEBI" id="CHEBI:29101"/>
        <label>1</label>
    </ligand>
</feature>
<dbReference type="AlphaFoldDB" id="A0ABD3V4G2"/>
<feature type="binding site" evidence="8">
    <location>
        <position position="30"/>
    </location>
    <ligand>
        <name>Na(+)</name>
        <dbReference type="ChEBI" id="CHEBI:29101"/>
        <label>1</label>
    </ligand>
</feature>
<dbReference type="PROSITE" id="PS50267">
    <property type="entry name" value="NA_NEUROTRAN_SYMP_3"/>
    <property type="match status" value="1"/>
</dbReference>
<keyword evidence="13" id="KW-1185">Reference proteome</keyword>
<dbReference type="Proteomes" id="UP001634394">
    <property type="component" value="Unassembled WGS sequence"/>
</dbReference>
<dbReference type="GO" id="GO:0016020">
    <property type="term" value="C:membrane"/>
    <property type="evidence" value="ECO:0007669"/>
    <property type="project" value="UniProtKB-SubCell"/>
</dbReference>
<feature type="transmembrane region" description="Helical" evidence="11">
    <location>
        <begin position="89"/>
        <end position="116"/>
    </location>
</feature>
<dbReference type="GO" id="GO:0015293">
    <property type="term" value="F:symporter activity"/>
    <property type="evidence" value="ECO:0007669"/>
    <property type="project" value="UniProtKB-KW"/>
</dbReference>
<feature type="binding site" evidence="8">
    <location>
        <position position="309"/>
    </location>
    <ligand>
        <name>Na(+)</name>
        <dbReference type="ChEBI" id="CHEBI:29101"/>
        <label>1</label>
    </ligand>
</feature>
<evidence type="ECO:0000256" key="11">
    <source>
        <dbReference type="SAM" id="Phobius"/>
    </source>
</evidence>
<organism evidence="12 13">
    <name type="scientific">Sinanodonta woodiana</name>
    <name type="common">Chinese pond mussel</name>
    <name type="synonym">Anodonta woodiana</name>
    <dbReference type="NCBI Taxonomy" id="1069815"/>
    <lineage>
        <taxon>Eukaryota</taxon>
        <taxon>Metazoa</taxon>
        <taxon>Spiralia</taxon>
        <taxon>Lophotrochozoa</taxon>
        <taxon>Mollusca</taxon>
        <taxon>Bivalvia</taxon>
        <taxon>Autobranchia</taxon>
        <taxon>Heteroconchia</taxon>
        <taxon>Palaeoheterodonta</taxon>
        <taxon>Unionida</taxon>
        <taxon>Unionoidea</taxon>
        <taxon>Unionidae</taxon>
        <taxon>Unioninae</taxon>
        <taxon>Sinanodonta</taxon>
    </lineage>
</organism>
<evidence type="ECO:0000256" key="10">
    <source>
        <dbReference type="RuleBase" id="RU003732"/>
    </source>
</evidence>
<dbReference type="InterPro" id="IPR037272">
    <property type="entry name" value="SNS_sf"/>
</dbReference>
<evidence type="ECO:0000256" key="8">
    <source>
        <dbReference type="PIRSR" id="PIRSR600175-1"/>
    </source>
</evidence>
<dbReference type="EMBL" id="JBJQND010000014">
    <property type="protein sequence ID" value="KAL3856091.1"/>
    <property type="molecule type" value="Genomic_DNA"/>
</dbReference>
<feature type="transmembrane region" description="Helical" evidence="11">
    <location>
        <begin position="270"/>
        <end position="291"/>
    </location>
</feature>
<evidence type="ECO:0000313" key="12">
    <source>
        <dbReference type="EMBL" id="KAL3856091.1"/>
    </source>
</evidence>
<accession>A0ABD3V4G2</accession>
<feature type="binding site" evidence="8">
    <location>
        <position position="23"/>
    </location>
    <ligand>
        <name>Na(+)</name>
        <dbReference type="ChEBI" id="CHEBI:29101"/>
        <label>1</label>
    </ligand>
</feature>
<comment type="subcellular location">
    <subcellularLocation>
        <location evidence="1">Membrane</location>
        <topology evidence="1">Multi-pass membrane protein</topology>
    </subcellularLocation>
</comment>
<feature type="transmembrane region" description="Helical" evidence="11">
    <location>
        <begin position="525"/>
        <end position="547"/>
    </location>
</feature>
<evidence type="ECO:0000256" key="3">
    <source>
        <dbReference type="ARBA" id="ARBA00022448"/>
    </source>
</evidence>
<evidence type="ECO:0000256" key="6">
    <source>
        <dbReference type="ARBA" id="ARBA00023136"/>
    </source>
</evidence>
<feature type="transmembrane region" description="Helical" evidence="11">
    <location>
        <begin position="362"/>
        <end position="390"/>
    </location>
</feature>
<keyword evidence="3 10" id="KW-0813">Transport</keyword>
<feature type="binding site" evidence="8">
    <location>
        <position position="378"/>
    </location>
    <ligand>
        <name>Na(+)</name>
        <dbReference type="ChEBI" id="CHEBI:29101"/>
        <label>1</label>
    </ligand>
</feature>
<protein>
    <recommendedName>
        <fullName evidence="10">Transporter</fullName>
    </recommendedName>
</protein>
<keyword evidence="4 10" id="KW-0812">Transmembrane</keyword>
<evidence type="ECO:0000256" key="7">
    <source>
        <dbReference type="ARBA" id="ARBA00023180"/>
    </source>
</evidence>